<protein>
    <submittedName>
        <fullName evidence="3">Universal stress protein</fullName>
    </submittedName>
</protein>
<dbReference type="CDD" id="cd00293">
    <property type="entry name" value="USP-like"/>
    <property type="match status" value="1"/>
</dbReference>
<dbReference type="PANTHER" id="PTHR46268:SF6">
    <property type="entry name" value="UNIVERSAL STRESS PROTEIN UP12"/>
    <property type="match status" value="1"/>
</dbReference>
<dbReference type="InterPro" id="IPR006015">
    <property type="entry name" value="Universal_stress_UspA"/>
</dbReference>
<gene>
    <name evidence="3" type="ORF">EA462_14345</name>
</gene>
<accession>A0A3N6MTH1</accession>
<feature type="domain" description="UspA" evidence="2">
    <location>
        <begin position="11"/>
        <end position="145"/>
    </location>
</feature>
<reference evidence="3 4" key="1">
    <citation type="submission" date="2018-10" db="EMBL/GenBank/DDBJ databases">
        <title>Natrarchaeobius chitinivorans gen. nov., sp. nov., and Natrarchaeobius haloalkaliphilus sp. nov., alkaliphilic, chitin-utilizing haloarchaea from hypersaline alkaline lakes.</title>
        <authorList>
            <person name="Sorokin D.Y."/>
            <person name="Elcheninov A.G."/>
            <person name="Kostrikina N.A."/>
            <person name="Bale N.J."/>
            <person name="Sinninghe Damste J.S."/>
            <person name="Khijniak T.V."/>
            <person name="Kublanov I.V."/>
            <person name="Toshchakov S.V."/>
        </authorList>
    </citation>
    <scope>NUCLEOTIDE SEQUENCE [LARGE SCALE GENOMIC DNA]</scope>
    <source>
        <strain evidence="3 4">AArcht-Sl</strain>
    </source>
</reference>
<dbReference type="RefSeq" id="WP_124179224.1">
    <property type="nucleotide sequence ID" value="NZ_REFY01000005.1"/>
</dbReference>
<evidence type="ECO:0000259" key="2">
    <source>
        <dbReference type="Pfam" id="PF00582"/>
    </source>
</evidence>
<evidence type="ECO:0000313" key="3">
    <source>
        <dbReference type="EMBL" id="RQG88105.1"/>
    </source>
</evidence>
<dbReference type="InterPro" id="IPR014729">
    <property type="entry name" value="Rossmann-like_a/b/a_fold"/>
</dbReference>
<dbReference type="Proteomes" id="UP000273828">
    <property type="component" value="Unassembled WGS sequence"/>
</dbReference>
<dbReference type="PRINTS" id="PR01438">
    <property type="entry name" value="UNVRSLSTRESS"/>
</dbReference>
<dbReference type="InterPro" id="IPR006016">
    <property type="entry name" value="UspA"/>
</dbReference>
<keyword evidence="4" id="KW-1185">Reference proteome</keyword>
<dbReference type="PANTHER" id="PTHR46268">
    <property type="entry name" value="STRESS RESPONSE PROTEIN NHAX"/>
    <property type="match status" value="1"/>
</dbReference>
<dbReference type="OrthoDB" id="105697at2157"/>
<comment type="caution">
    <text evidence="3">The sequence shown here is derived from an EMBL/GenBank/DDBJ whole genome shotgun (WGS) entry which is preliminary data.</text>
</comment>
<comment type="similarity">
    <text evidence="1">Belongs to the universal stress protein A family.</text>
</comment>
<name>A0A3N6MTH1_9EURY</name>
<dbReference type="AlphaFoldDB" id="A0A3N6MTH1"/>
<dbReference type="Gene3D" id="3.40.50.620">
    <property type="entry name" value="HUPs"/>
    <property type="match status" value="1"/>
</dbReference>
<dbReference type="Pfam" id="PF00582">
    <property type="entry name" value="Usp"/>
    <property type="match status" value="1"/>
</dbReference>
<sequence length="153" mass="15976">MPSVSPADPVRSILVATDGSDVASRAIERALTVAERTGASVHVLTVVDTDGAPLRFDIESVHDLEDARERLVEDVVSAFDEHTVDVTGAVLRGTPARAIVTYAEENDVDLIVIGRTGYGGVTETLLGGTADRVVRTASVPVVVVPDLGGGEDE</sequence>
<dbReference type="SUPFAM" id="SSF52402">
    <property type="entry name" value="Adenine nucleotide alpha hydrolases-like"/>
    <property type="match status" value="1"/>
</dbReference>
<dbReference type="EMBL" id="REFY01000005">
    <property type="protein sequence ID" value="RQG88105.1"/>
    <property type="molecule type" value="Genomic_DNA"/>
</dbReference>
<proteinExistence type="inferred from homology"/>
<evidence type="ECO:0000256" key="1">
    <source>
        <dbReference type="ARBA" id="ARBA00008791"/>
    </source>
</evidence>
<evidence type="ECO:0000313" key="4">
    <source>
        <dbReference type="Proteomes" id="UP000273828"/>
    </source>
</evidence>
<organism evidence="3 4">
    <name type="scientific">Natrarchaeobius halalkaliphilus</name>
    <dbReference type="NCBI Taxonomy" id="1679091"/>
    <lineage>
        <taxon>Archaea</taxon>
        <taxon>Methanobacteriati</taxon>
        <taxon>Methanobacteriota</taxon>
        <taxon>Stenosarchaea group</taxon>
        <taxon>Halobacteria</taxon>
        <taxon>Halobacteriales</taxon>
        <taxon>Natrialbaceae</taxon>
        <taxon>Natrarchaeobius</taxon>
    </lineage>
</organism>